<protein>
    <submittedName>
        <fullName evidence="2">Enoyl-CoA hydratase/isomerase family protein</fullName>
    </submittedName>
</protein>
<dbReference type="GO" id="GO:0008300">
    <property type="term" value="P:isoprenoid catabolic process"/>
    <property type="evidence" value="ECO:0007669"/>
    <property type="project" value="TreeGrafter"/>
</dbReference>
<dbReference type="AlphaFoldDB" id="A0A853HUT5"/>
<dbReference type="SUPFAM" id="SSF52096">
    <property type="entry name" value="ClpP/crotonase"/>
    <property type="match status" value="1"/>
</dbReference>
<dbReference type="GO" id="GO:0003824">
    <property type="term" value="F:catalytic activity"/>
    <property type="evidence" value="ECO:0007669"/>
    <property type="project" value="UniProtKB-ARBA"/>
</dbReference>
<dbReference type="InterPro" id="IPR029045">
    <property type="entry name" value="ClpP/crotonase-like_dom_sf"/>
</dbReference>
<dbReference type="Gene3D" id="1.10.12.10">
    <property type="entry name" value="Lyase 2-enoyl-coa Hydratase, Chain A, domain 2"/>
    <property type="match status" value="1"/>
</dbReference>
<comment type="similarity">
    <text evidence="1">Belongs to the enoyl-CoA hydratase/isomerase family.</text>
</comment>
<name>A0A853HUT5_9GAMM</name>
<dbReference type="PANTHER" id="PTHR42964">
    <property type="entry name" value="ENOYL-COA HYDRATASE"/>
    <property type="match status" value="1"/>
</dbReference>
<dbReference type="Pfam" id="PF00378">
    <property type="entry name" value="ECH_1"/>
    <property type="match status" value="1"/>
</dbReference>
<dbReference type="InterPro" id="IPR051683">
    <property type="entry name" value="Enoyl-CoA_Hydratase/Isomerase"/>
</dbReference>
<reference evidence="2 3" key="1">
    <citation type="submission" date="2020-07" db="EMBL/GenBank/DDBJ databases">
        <title>Endozoicomonas sp. nov., isolated from sediment.</title>
        <authorList>
            <person name="Gu T."/>
        </authorList>
    </citation>
    <scope>NUCLEOTIDE SEQUENCE [LARGE SCALE GENOMIC DNA]</scope>
    <source>
        <strain evidence="2 3">SM1973</strain>
    </source>
</reference>
<dbReference type="CDD" id="cd06558">
    <property type="entry name" value="crotonase-like"/>
    <property type="match status" value="1"/>
</dbReference>
<dbReference type="Gene3D" id="3.90.226.10">
    <property type="entry name" value="2-enoyl-CoA Hydratase, Chain A, domain 1"/>
    <property type="match status" value="1"/>
</dbReference>
<dbReference type="PANTHER" id="PTHR42964:SF1">
    <property type="entry name" value="POLYKETIDE BIOSYNTHESIS ENOYL-COA HYDRATASE PKSH-RELATED"/>
    <property type="match status" value="1"/>
</dbReference>
<dbReference type="InterPro" id="IPR001753">
    <property type="entry name" value="Enoyl-CoA_hydra/iso"/>
</dbReference>
<evidence type="ECO:0000313" key="2">
    <source>
        <dbReference type="EMBL" id="NYZ65023.1"/>
    </source>
</evidence>
<organism evidence="2 3">
    <name type="scientific">Spartinivicinus marinus</name>
    <dbReference type="NCBI Taxonomy" id="2994442"/>
    <lineage>
        <taxon>Bacteria</taxon>
        <taxon>Pseudomonadati</taxon>
        <taxon>Pseudomonadota</taxon>
        <taxon>Gammaproteobacteria</taxon>
        <taxon>Oceanospirillales</taxon>
        <taxon>Zooshikellaceae</taxon>
        <taxon>Spartinivicinus</taxon>
    </lineage>
</organism>
<dbReference type="Proteomes" id="UP000569732">
    <property type="component" value="Unassembled WGS sequence"/>
</dbReference>
<comment type="caution">
    <text evidence="2">The sequence shown here is derived from an EMBL/GenBank/DDBJ whole genome shotgun (WGS) entry which is preliminary data.</text>
</comment>
<keyword evidence="3" id="KW-1185">Reference proteome</keyword>
<evidence type="ECO:0000256" key="1">
    <source>
        <dbReference type="ARBA" id="ARBA00005254"/>
    </source>
</evidence>
<proteinExistence type="inferred from homology"/>
<dbReference type="InterPro" id="IPR014748">
    <property type="entry name" value="Enoyl-CoA_hydra_C"/>
</dbReference>
<sequence length="273" mass="29818">MNSVDLSATRFLQVNPLAQGATELVLNRPEVHNAFNDEMIAELQAVFNQLAHDDQVRSLILKANGRHFSAGADLGWMRRMANHSYQDNLQDASELAKMLQALNEFPKPTIAIVQGAAYGGAVGLVACCDMVIATPKAQFCLSEVKLGLVPAVISPYVIQAMGARAARRYFLSAETIDVETAEQLGLVHLVAQPEELPAITDRLCQRYSSNGPEAMKAAKQLIHQVVNMPIGPALTEYTQQLIADIRASAEGKEGLSAFLEKRKPAWQEESQHV</sequence>
<evidence type="ECO:0000313" key="3">
    <source>
        <dbReference type="Proteomes" id="UP000569732"/>
    </source>
</evidence>
<accession>A0A853HUT5</accession>
<dbReference type="EMBL" id="JACCKB010000003">
    <property type="protein sequence ID" value="NYZ65023.1"/>
    <property type="molecule type" value="Genomic_DNA"/>
</dbReference>
<dbReference type="RefSeq" id="WP_180567054.1">
    <property type="nucleotide sequence ID" value="NZ_JACCKB010000003.1"/>
</dbReference>
<gene>
    <name evidence="2" type="ORF">H0A36_03315</name>
</gene>